<proteinExistence type="predicted"/>
<gene>
    <name evidence="1" type="ORF">SAMN05216268_127111</name>
</gene>
<reference evidence="2" key="1">
    <citation type="submission" date="2016-11" db="EMBL/GenBank/DDBJ databases">
        <authorList>
            <person name="Jaros S."/>
            <person name="Januszkiewicz K."/>
            <person name="Wedrychowicz H."/>
        </authorList>
    </citation>
    <scope>NUCLEOTIDE SEQUENCE [LARGE SCALE GENOMIC DNA]</scope>
    <source>
        <strain evidence="2">CGMCC 4.3555</strain>
    </source>
</reference>
<evidence type="ECO:0000313" key="2">
    <source>
        <dbReference type="Proteomes" id="UP000184388"/>
    </source>
</evidence>
<dbReference type="Proteomes" id="UP000184388">
    <property type="component" value="Unassembled WGS sequence"/>
</dbReference>
<sequence>MWQPVERHLGRPTLGHITNSVRLGLGSESMRNHVYVIRLAHDCDRLLRQHEDREEL</sequence>
<comment type="caution">
    <text evidence="1">The sequence shown here is derived from an EMBL/GenBank/DDBJ whole genome shotgun (WGS) entry which is preliminary data.</text>
</comment>
<evidence type="ECO:0000313" key="1">
    <source>
        <dbReference type="EMBL" id="SHN26268.1"/>
    </source>
</evidence>
<organism evidence="1 2">
    <name type="scientific">Streptomyces yunnanensis</name>
    <dbReference type="NCBI Taxonomy" id="156453"/>
    <lineage>
        <taxon>Bacteria</taxon>
        <taxon>Bacillati</taxon>
        <taxon>Actinomycetota</taxon>
        <taxon>Actinomycetes</taxon>
        <taxon>Kitasatosporales</taxon>
        <taxon>Streptomycetaceae</taxon>
        <taxon>Streptomyces</taxon>
    </lineage>
</organism>
<protein>
    <submittedName>
        <fullName evidence="1">Uncharacterized protein</fullName>
    </submittedName>
</protein>
<name>A0A9X8N860_9ACTN</name>
<dbReference type="EMBL" id="FRBK01000027">
    <property type="protein sequence ID" value="SHN26268.1"/>
    <property type="molecule type" value="Genomic_DNA"/>
</dbReference>
<dbReference type="AlphaFoldDB" id="A0A9X8N860"/>
<accession>A0A9X8N860</accession>